<dbReference type="EMBL" id="JABGBO010000011">
    <property type="protein sequence ID" value="NOL50422.1"/>
    <property type="molecule type" value="Genomic_DNA"/>
</dbReference>
<gene>
    <name evidence="6" type="ORF">HKX40_09805</name>
</gene>
<dbReference type="AlphaFoldDB" id="A0A7Y4LDG9"/>
<keyword evidence="3 5" id="KW-1133">Transmembrane helix</keyword>
<evidence type="ECO:0000256" key="3">
    <source>
        <dbReference type="ARBA" id="ARBA00022989"/>
    </source>
</evidence>
<name>A0A7Y4LDG9_9BURK</name>
<dbReference type="Proteomes" id="UP000541421">
    <property type="component" value="Unassembled WGS sequence"/>
</dbReference>
<comment type="subcellular location">
    <subcellularLocation>
        <location evidence="1">Membrane</location>
        <topology evidence="1">Multi-pass membrane protein</topology>
    </subcellularLocation>
</comment>
<dbReference type="RefSeq" id="WP_171589398.1">
    <property type="nucleotide sequence ID" value="NZ_JABGBO010000011.1"/>
</dbReference>
<evidence type="ECO:0000313" key="6">
    <source>
        <dbReference type="EMBL" id="NOL50422.1"/>
    </source>
</evidence>
<comment type="caution">
    <text evidence="6">The sequence shown here is derived from an EMBL/GenBank/DDBJ whole genome shotgun (WGS) entry which is preliminary data.</text>
</comment>
<evidence type="ECO:0000256" key="5">
    <source>
        <dbReference type="SAM" id="Phobius"/>
    </source>
</evidence>
<sequence length="247" mass="27454">MAHLSTSDSFSKGFVTQLQPRMLFAIVLPFVIALGSSIVLLMFGWGALDGWFIDAASKWSWFQGALSSLSDWGILAISGWLSSVLSFIALVAIGVVIGLAAASIMVTPMAVKFISERYFPHLEKKGQNVNSVSTYNAVKVSVIFVVGWLLTLPFWFIPFMSIVLSLFWGAYVFANMSKVDAIVEHATAEERQYILREYKNGFWFIGFVCSALSLIPFMGFVMPVFSIIVCTHYGLKALDVYRRSLPQ</sequence>
<dbReference type="Pfam" id="PF07264">
    <property type="entry name" value="EI24"/>
    <property type="match status" value="1"/>
</dbReference>
<keyword evidence="7" id="KW-1185">Reference proteome</keyword>
<feature type="transmembrane region" description="Helical" evidence="5">
    <location>
        <begin position="202"/>
        <end position="235"/>
    </location>
</feature>
<evidence type="ECO:0000256" key="1">
    <source>
        <dbReference type="ARBA" id="ARBA00004141"/>
    </source>
</evidence>
<reference evidence="6 7" key="1">
    <citation type="submission" date="2020-05" db="EMBL/GenBank/DDBJ databases">
        <authorList>
            <person name="Niu N."/>
        </authorList>
    </citation>
    <scope>NUCLEOTIDE SEQUENCE [LARGE SCALE GENOMIC DNA]</scope>
    <source>
        <strain evidence="6 7">LMG10982</strain>
    </source>
</reference>
<feature type="transmembrane region" description="Helical" evidence="5">
    <location>
        <begin position="156"/>
        <end position="174"/>
    </location>
</feature>
<dbReference type="InterPro" id="IPR059112">
    <property type="entry name" value="CysZ/EI24"/>
</dbReference>
<accession>A0A7Y4LDG9</accession>
<feature type="transmembrane region" description="Helical" evidence="5">
    <location>
        <begin position="22"/>
        <end position="48"/>
    </location>
</feature>
<proteinExistence type="predicted"/>
<organism evidence="6 7">
    <name type="scientific">Pelistega europaea</name>
    <dbReference type="NCBI Taxonomy" id="106147"/>
    <lineage>
        <taxon>Bacteria</taxon>
        <taxon>Pseudomonadati</taxon>
        <taxon>Pseudomonadota</taxon>
        <taxon>Betaproteobacteria</taxon>
        <taxon>Burkholderiales</taxon>
        <taxon>Alcaligenaceae</taxon>
        <taxon>Pelistega</taxon>
    </lineage>
</organism>
<keyword evidence="2 5" id="KW-0812">Transmembrane</keyword>
<keyword evidence="4 5" id="KW-0472">Membrane</keyword>
<evidence type="ECO:0000256" key="4">
    <source>
        <dbReference type="ARBA" id="ARBA00023136"/>
    </source>
</evidence>
<feature type="transmembrane region" description="Helical" evidence="5">
    <location>
        <begin position="60"/>
        <end position="81"/>
    </location>
</feature>
<evidence type="ECO:0000313" key="7">
    <source>
        <dbReference type="Proteomes" id="UP000541421"/>
    </source>
</evidence>
<feature type="transmembrane region" description="Helical" evidence="5">
    <location>
        <begin position="87"/>
        <end position="111"/>
    </location>
</feature>
<evidence type="ECO:0000256" key="2">
    <source>
        <dbReference type="ARBA" id="ARBA00022692"/>
    </source>
</evidence>
<protein>
    <submittedName>
        <fullName evidence="6">EI24 domain-containing protein</fullName>
    </submittedName>
</protein>